<name>A0A0M0L4V8_9BACI</name>
<evidence type="ECO:0000313" key="2">
    <source>
        <dbReference type="EMBL" id="KOO46105.1"/>
    </source>
</evidence>
<dbReference type="STRING" id="284581.AMD01_09525"/>
<evidence type="ECO:0000256" key="1">
    <source>
        <dbReference type="SAM" id="Phobius"/>
    </source>
</evidence>
<comment type="caution">
    <text evidence="2">The sequence shown here is derived from an EMBL/GenBank/DDBJ whole genome shotgun (WGS) entry which is preliminary data.</text>
</comment>
<keyword evidence="1" id="KW-0812">Transmembrane</keyword>
<dbReference type="EMBL" id="LILC01000013">
    <property type="protein sequence ID" value="KOO46105.1"/>
    <property type="molecule type" value="Genomic_DNA"/>
</dbReference>
<reference evidence="3" key="1">
    <citation type="submission" date="2015-08" db="EMBL/GenBank/DDBJ databases">
        <title>Fjat-14210 dsm16467.</title>
        <authorList>
            <person name="Liu B."/>
            <person name="Wang J."/>
            <person name="Zhu Y."/>
            <person name="Liu G."/>
            <person name="Chen Q."/>
            <person name="Chen Z."/>
            <person name="Lan J."/>
            <person name="Che J."/>
            <person name="Ge C."/>
            <person name="Shi H."/>
            <person name="Pan Z."/>
            <person name="Liu X."/>
        </authorList>
    </citation>
    <scope>NUCLEOTIDE SEQUENCE [LARGE SCALE GENOMIC DNA]</scope>
    <source>
        <strain evidence="3">DSM 16467</strain>
    </source>
</reference>
<proteinExistence type="predicted"/>
<protein>
    <submittedName>
        <fullName evidence="2">Uncharacterized protein</fullName>
    </submittedName>
</protein>
<organism evidence="2 3">
    <name type="scientific">Priestia koreensis</name>
    <dbReference type="NCBI Taxonomy" id="284581"/>
    <lineage>
        <taxon>Bacteria</taxon>
        <taxon>Bacillati</taxon>
        <taxon>Bacillota</taxon>
        <taxon>Bacilli</taxon>
        <taxon>Bacillales</taxon>
        <taxon>Bacillaceae</taxon>
        <taxon>Priestia</taxon>
    </lineage>
</organism>
<dbReference type="RefSeq" id="WP_053401170.1">
    <property type="nucleotide sequence ID" value="NZ_JAUKEN010000001.1"/>
</dbReference>
<dbReference type="PROSITE" id="PS51257">
    <property type="entry name" value="PROKAR_LIPOPROTEIN"/>
    <property type="match status" value="1"/>
</dbReference>
<feature type="transmembrane region" description="Helical" evidence="1">
    <location>
        <begin position="110"/>
        <end position="128"/>
    </location>
</feature>
<sequence length="129" mass="14231">MKISFLSVASIIVTVIFVSIACFHVLLSFGCPFGEFAMGGSYKILPKNRRVLSVGNALILLFMSVVFLQHAYVIKGLSFLPTNPLVWVITIFLGLNTIANLLSRSKKERYTMTPISGIAFILCLFIALL</sequence>
<keyword evidence="1" id="KW-1133">Transmembrane helix</keyword>
<feature type="transmembrane region" description="Helical" evidence="1">
    <location>
        <begin position="51"/>
        <end position="72"/>
    </location>
</feature>
<feature type="transmembrane region" description="Helical" evidence="1">
    <location>
        <begin position="6"/>
        <end position="30"/>
    </location>
</feature>
<gene>
    <name evidence="2" type="ORF">AMD01_09525</name>
</gene>
<keyword evidence="1" id="KW-0472">Membrane</keyword>
<keyword evidence="3" id="KW-1185">Reference proteome</keyword>
<dbReference type="AlphaFoldDB" id="A0A0M0L4V8"/>
<dbReference type="PATRIC" id="fig|284581.3.peg.1974"/>
<accession>A0A0M0L4V8</accession>
<dbReference type="Proteomes" id="UP000037558">
    <property type="component" value="Unassembled WGS sequence"/>
</dbReference>
<feature type="transmembrane region" description="Helical" evidence="1">
    <location>
        <begin position="84"/>
        <end position="103"/>
    </location>
</feature>
<evidence type="ECO:0000313" key="3">
    <source>
        <dbReference type="Proteomes" id="UP000037558"/>
    </source>
</evidence>